<comment type="caution">
    <text evidence="3">The sequence shown here is derived from an EMBL/GenBank/DDBJ whole genome shotgun (WGS) entry which is preliminary data.</text>
</comment>
<organism evidence="3 4">
    <name type="scientific">Yersinia bercovieri</name>
    <dbReference type="NCBI Taxonomy" id="634"/>
    <lineage>
        <taxon>Bacteria</taxon>
        <taxon>Pseudomonadati</taxon>
        <taxon>Pseudomonadota</taxon>
        <taxon>Gammaproteobacteria</taxon>
        <taxon>Enterobacterales</taxon>
        <taxon>Yersiniaceae</taxon>
        <taxon>Yersinia</taxon>
    </lineage>
</organism>
<dbReference type="Pfam" id="PF13561">
    <property type="entry name" value="adh_short_C2"/>
    <property type="match status" value="1"/>
</dbReference>
<comment type="similarity">
    <text evidence="1">Belongs to the short-chain dehydrogenases/reductases (SDR) family.</text>
</comment>
<reference evidence="3 4" key="1">
    <citation type="submission" date="2017-10" db="EMBL/GenBank/DDBJ databases">
        <authorList>
            <person name="Banno H."/>
            <person name="Chua N.-H."/>
        </authorList>
    </citation>
    <scope>NUCLEOTIDE SEQUENCE [LARGE SCALE GENOMIC DNA]</scope>
    <source>
        <strain evidence="3 4">SCPM-O-B-7607</strain>
    </source>
</reference>
<dbReference type="Gene3D" id="3.40.50.720">
    <property type="entry name" value="NAD(P)-binding Rossmann-like Domain"/>
    <property type="match status" value="1"/>
</dbReference>
<dbReference type="GeneID" id="89596224"/>
<dbReference type="PANTHER" id="PTHR43477">
    <property type="entry name" value="DIHYDROANTICAPSIN 7-DEHYDROGENASE"/>
    <property type="match status" value="1"/>
</dbReference>
<evidence type="ECO:0000256" key="2">
    <source>
        <dbReference type="ARBA" id="ARBA00023002"/>
    </source>
</evidence>
<dbReference type="InterPro" id="IPR051122">
    <property type="entry name" value="SDR_DHRS6-like"/>
</dbReference>
<dbReference type="InterPro" id="IPR002347">
    <property type="entry name" value="SDR_fam"/>
</dbReference>
<dbReference type="SUPFAM" id="SSF51735">
    <property type="entry name" value="NAD(P)-binding Rossmann-fold domains"/>
    <property type="match status" value="1"/>
</dbReference>
<dbReference type="Proteomes" id="UP000229378">
    <property type="component" value="Unassembled WGS sequence"/>
</dbReference>
<dbReference type="PANTHER" id="PTHR43477:SF1">
    <property type="entry name" value="DIHYDROANTICAPSIN 7-DEHYDROGENASE"/>
    <property type="match status" value="1"/>
</dbReference>
<dbReference type="GO" id="GO:0016491">
    <property type="term" value="F:oxidoreductase activity"/>
    <property type="evidence" value="ECO:0007669"/>
    <property type="project" value="UniProtKB-KW"/>
</dbReference>
<evidence type="ECO:0000313" key="4">
    <source>
        <dbReference type="Proteomes" id="UP000229378"/>
    </source>
</evidence>
<dbReference type="InterPro" id="IPR036291">
    <property type="entry name" value="NAD(P)-bd_dom_sf"/>
</dbReference>
<accession>A0A2G4U062</accession>
<evidence type="ECO:0000313" key="3">
    <source>
        <dbReference type="EMBL" id="PHZ26691.1"/>
    </source>
</evidence>
<dbReference type="NCBIfam" id="NF005754">
    <property type="entry name" value="PRK07578.1"/>
    <property type="match status" value="1"/>
</dbReference>
<dbReference type="RefSeq" id="WP_005273923.1">
    <property type="nucleotide sequence ID" value="NZ_CABHPV010000113.1"/>
</dbReference>
<protein>
    <submittedName>
        <fullName evidence="3">Short chain dehydrogenase</fullName>
    </submittedName>
</protein>
<dbReference type="AlphaFoldDB" id="A0A2G4U062"/>
<keyword evidence="2" id="KW-0560">Oxidoreductase</keyword>
<dbReference type="EMBL" id="PEHN01000016">
    <property type="protein sequence ID" value="PHZ26691.1"/>
    <property type="molecule type" value="Genomic_DNA"/>
</dbReference>
<proteinExistence type="inferred from homology"/>
<dbReference type="CDD" id="cd11731">
    <property type="entry name" value="Lin1944_like_SDR_c"/>
    <property type="match status" value="1"/>
</dbReference>
<evidence type="ECO:0000256" key="1">
    <source>
        <dbReference type="ARBA" id="ARBA00006484"/>
    </source>
</evidence>
<sequence>MKVMIIGASGTIGRAIVEKLKSRHDIICVGKTQGDLQVDIRDEESVRALFKQSGHVDAIVAATGNVHFGPFREMTATQFQSGLHDKLMGQVQLVMIGKDYLNPGGSFTLTTGILAQNAIRDGVNATTVNAALEGFVSAVANELPGLRINAVSPTILTEAEESYGPFFPGFESVPGSRVAMAYQRSIEGIESGKIYRVW</sequence>
<name>A0A2G4U062_YERBE</name>
<dbReference type="PRINTS" id="PR00081">
    <property type="entry name" value="GDHRDH"/>
</dbReference>
<gene>
    <name evidence="3" type="ORF">CS533_14745</name>
</gene>